<dbReference type="GO" id="GO:0043531">
    <property type="term" value="F:ADP binding"/>
    <property type="evidence" value="ECO:0007669"/>
    <property type="project" value="InterPro"/>
</dbReference>
<evidence type="ECO:0000256" key="4">
    <source>
        <dbReference type="ARBA" id="ARBA00022741"/>
    </source>
</evidence>
<evidence type="ECO:0000259" key="7">
    <source>
        <dbReference type="Pfam" id="PF00931"/>
    </source>
</evidence>
<feature type="domain" description="Disease resistance R13L4/SHOC-2-like LRR" evidence="9">
    <location>
        <begin position="952"/>
        <end position="1209"/>
    </location>
</feature>
<keyword evidence="3" id="KW-0677">Repeat</keyword>
<dbReference type="Gene3D" id="1.10.10.10">
    <property type="entry name" value="Winged helix-like DNA-binding domain superfamily/Winged helix DNA-binding domain"/>
    <property type="match status" value="1"/>
</dbReference>
<dbReference type="GO" id="GO:0005524">
    <property type="term" value="F:ATP binding"/>
    <property type="evidence" value="ECO:0007669"/>
    <property type="project" value="UniProtKB-KW"/>
</dbReference>
<evidence type="ECO:0000259" key="9">
    <source>
        <dbReference type="Pfam" id="PF23598"/>
    </source>
</evidence>
<dbReference type="GO" id="GO:0051607">
    <property type="term" value="P:defense response to virus"/>
    <property type="evidence" value="ECO:0007669"/>
    <property type="project" value="UniProtKB-ARBA"/>
</dbReference>
<keyword evidence="2" id="KW-0433">Leucine-rich repeat</keyword>
<name>A0AAV1D601_OLDCO</name>
<proteinExistence type="inferred from homology"/>
<dbReference type="InterPro" id="IPR044974">
    <property type="entry name" value="Disease_R_plants"/>
</dbReference>
<protein>
    <submittedName>
        <fullName evidence="10">OLC1v1001442C1</fullName>
    </submittedName>
</protein>
<reference evidence="10" key="1">
    <citation type="submission" date="2023-03" db="EMBL/GenBank/DDBJ databases">
        <authorList>
            <person name="Julca I."/>
        </authorList>
    </citation>
    <scope>NUCLEOTIDE SEQUENCE</scope>
</reference>
<keyword evidence="11" id="KW-1185">Reference proteome</keyword>
<organism evidence="10 11">
    <name type="scientific">Oldenlandia corymbosa var. corymbosa</name>
    <dbReference type="NCBI Taxonomy" id="529605"/>
    <lineage>
        <taxon>Eukaryota</taxon>
        <taxon>Viridiplantae</taxon>
        <taxon>Streptophyta</taxon>
        <taxon>Embryophyta</taxon>
        <taxon>Tracheophyta</taxon>
        <taxon>Spermatophyta</taxon>
        <taxon>Magnoliopsida</taxon>
        <taxon>eudicotyledons</taxon>
        <taxon>Gunneridae</taxon>
        <taxon>Pentapetalae</taxon>
        <taxon>asterids</taxon>
        <taxon>lamiids</taxon>
        <taxon>Gentianales</taxon>
        <taxon>Rubiaceae</taxon>
        <taxon>Rubioideae</taxon>
        <taxon>Spermacoceae</taxon>
        <taxon>Hedyotis-Oldenlandia complex</taxon>
        <taxon>Oldenlandia</taxon>
    </lineage>
</organism>
<dbReference type="Gene3D" id="3.40.50.300">
    <property type="entry name" value="P-loop containing nucleotide triphosphate hydrolases"/>
    <property type="match status" value="1"/>
</dbReference>
<dbReference type="Proteomes" id="UP001161247">
    <property type="component" value="Chromosome 4"/>
</dbReference>
<evidence type="ECO:0000256" key="2">
    <source>
        <dbReference type="ARBA" id="ARBA00022614"/>
    </source>
</evidence>
<dbReference type="InterPro" id="IPR032675">
    <property type="entry name" value="LRR_dom_sf"/>
</dbReference>
<dbReference type="PANTHER" id="PTHR23155">
    <property type="entry name" value="DISEASE RESISTANCE PROTEIN RP"/>
    <property type="match status" value="1"/>
</dbReference>
<evidence type="ECO:0000313" key="10">
    <source>
        <dbReference type="EMBL" id="CAI9103028.1"/>
    </source>
</evidence>
<accession>A0AAV1D601</accession>
<sequence length="1316" mass="150971">MEYWKWKLKKYHTCVDSAIQILKSIHEEHHLSHSDHALKFRIWAMILDLNFLKMFFWGLGFPEELLGADGMLRLTFMAERFRRAAKGFQMGFEAAAGGDKITNWDLTVGPLETFIQVNKPEISKMCIHLLSDDDDEFKCKYSPLPRVSPDGYRDDTDLFMQFIRRFLAVFGTIVHLLPPVLEPNVVKQQFASIERKIELFGKFVSVLDFKGPRSMRIRELMCRIQTWASHVSCLLCLYWIDGTDPRPSSTMANRLSDLMKNLVSADVPGTMGLFLDVFKPANYRKRQGTTLPSLLAGYIDLLLEQYVIDDVEIVREGLLFLFSFVLDTPNHMISAGTEFILAEIDAIISEVPYIMCILEKTKLSSFLLKIDGVKVKVSELYAVTTLSSQFNSPMTNVIVFLDSLLETLQEMLKGRVDFIPSVKNHVIGIHEGLALLRPFLQHVMEIPSDSGLIIDLHTQVVNLIHYASYVSKLCPITTSSVWYGILCLPNIIQDIKLAKCEVEKIEGKLFMCSNSNNKLKTEMESSNAILPQPTTSKHEGSFIGFGEDAQLISDYLLHGGKDLTIISISGMPGQGKTTLARQICHDPSINYHFHKIAWCYVSKESKKRRLLASILWGDSGVVDANIEMQDLVERVWRSLKGHRYLIVLDDIWDVDAWYQLKDSFPDDSNGSRILFTSRNDALASQCNPNSISHRLPLFSDEESWELIKDKLSYSDGFPLELEEVGRQIAVSCKGLPLAVSLIASHLKRTSQGFELWMEVLDNMKSHLASEGCMHIIEMSYKYLPHHLKPCFLYFGTGFQRGEEIPAGHLIRIWIAEGFVKENERRCSVDLGREYLEYLVSQNLVVATERGLTGKIKYCNIHDLLYDLCLQKAIEDDILHLVDYRIALNESHPSRPRKYSFHHHWVSICDKNPTFTQLTSDSLRKELPTSQVHSLLSSSRDIGPIQYRFLSSFLGRFRVLTVLNMFDVSLRGCKFPEVILFNVHLRYLALRGSFSHVPLSIANLWNLETLILYSEHFMLSLPKVLWGIKSLCDVQIVSSCLDFNDFGKNVSLTAAASQIECFEGIVLQYDVKTQEFLRNLPRLRKLNCFYKDEEFRPEWLSMFGSLQKLESLMISKCYETDSDGKLLFSKHGGLLFPNYDCRNLKLNFPEPLKKLSLWNLELPWSAMSTIGQLPNLLTLKLHFNAFKGPTWDLQDGAFSKLKYLKLYWMNVQQINDSDCCENPPFPFLERLFVYYCKRLEEIPRSFGEIYTLNTIRLVGSPRVSDLVASIVEEQLEMGNQDLQLVVLDQVFGVHDRHYKEHEDRYKDEDNDSDVEQP</sequence>
<dbReference type="InterPro" id="IPR055414">
    <property type="entry name" value="LRR_R13L4/SHOC2-like"/>
</dbReference>
<evidence type="ECO:0000313" key="11">
    <source>
        <dbReference type="Proteomes" id="UP001161247"/>
    </source>
</evidence>
<feature type="domain" description="Disease resistance protein winged helix" evidence="8">
    <location>
        <begin position="798"/>
        <end position="868"/>
    </location>
</feature>
<dbReference type="InterPro" id="IPR002182">
    <property type="entry name" value="NB-ARC"/>
</dbReference>
<dbReference type="InterPro" id="IPR058922">
    <property type="entry name" value="WHD_DRP"/>
</dbReference>
<gene>
    <name evidence="10" type="ORF">OLC1_LOCUS12265</name>
</gene>
<evidence type="ECO:0000256" key="3">
    <source>
        <dbReference type="ARBA" id="ARBA00022737"/>
    </source>
</evidence>
<dbReference type="Pfam" id="PF23598">
    <property type="entry name" value="LRR_14"/>
    <property type="match status" value="1"/>
</dbReference>
<keyword evidence="5" id="KW-0611">Plant defense</keyword>
<dbReference type="InterPro" id="IPR042197">
    <property type="entry name" value="Apaf_helical"/>
</dbReference>
<comment type="similarity">
    <text evidence="1">Belongs to the disease resistance NB-LRR family.</text>
</comment>
<dbReference type="FunFam" id="1.10.10.10:FF:000322">
    <property type="entry name" value="Probable disease resistance protein At1g63360"/>
    <property type="match status" value="1"/>
</dbReference>
<dbReference type="PRINTS" id="PR00364">
    <property type="entry name" value="DISEASERSIST"/>
</dbReference>
<dbReference type="Gene3D" id="3.80.10.10">
    <property type="entry name" value="Ribonuclease Inhibitor"/>
    <property type="match status" value="2"/>
</dbReference>
<evidence type="ECO:0000256" key="6">
    <source>
        <dbReference type="ARBA" id="ARBA00022840"/>
    </source>
</evidence>
<dbReference type="GO" id="GO:0098542">
    <property type="term" value="P:defense response to other organism"/>
    <property type="evidence" value="ECO:0007669"/>
    <property type="project" value="TreeGrafter"/>
</dbReference>
<keyword evidence="4" id="KW-0547">Nucleotide-binding</keyword>
<dbReference type="SUPFAM" id="SSF52540">
    <property type="entry name" value="P-loop containing nucleoside triphosphate hydrolases"/>
    <property type="match status" value="1"/>
</dbReference>
<evidence type="ECO:0000256" key="1">
    <source>
        <dbReference type="ARBA" id="ARBA00008894"/>
    </source>
</evidence>
<dbReference type="PANTHER" id="PTHR23155:SF1228">
    <property type="entry name" value="NB-ARC DOMAIN CONTAINING PROTEIN, EXPRESSED"/>
    <property type="match status" value="1"/>
</dbReference>
<dbReference type="Pfam" id="PF23559">
    <property type="entry name" value="WHD_DRP"/>
    <property type="match status" value="1"/>
</dbReference>
<dbReference type="Gene3D" id="1.10.8.430">
    <property type="entry name" value="Helical domain of apoptotic protease-activating factors"/>
    <property type="match status" value="1"/>
</dbReference>
<dbReference type="EMBL" id="OX459121">
    <property type="protein sequence ID" value="CAI9103028.1"/>
    <property type="molecule type" value="Genomic_DNA"/>
</dbReference>
<feature type="domain" description="NB-ARC" evidence="7">
    <location>
        <begin position="554"/>
        <end position="710"/>
    </location>
</feature>
<dbReference type="FunFam" id="3.40.50.300:FF:001091">
    <property type="entry name" value="Probable disease resistance protein At1g61300"/>
    <property type="match status" value="1"/>
</dbReference>
<dbReference type="Pfam" id="PF00931">
    <property type="entry name" value="NB-ARC"/>
    <property type="match status" value="1"/>
</dbReference>
<keyword evidence="6" id="KW-0067">ATP-binding</keyword>
<evidence type="ECO:0000256" key="5">
    <source>
        <dbReference type="ARBA" id="ARBA00022821"/>
    </source>
</evidence>
<evidence type="ECO:0000259" key="8">
    <source>
        <dbReference type="Pfam" id="PF23559"/>
    </source>
</evidence>
<dbReference type="InterPro" id="IPR027417">
    <property type="entry name" value="P-loop_NTPase"/>
</dbReference>
<dbReference type="SUPFAM" id="SSF52047">
    <property type="entry name" value="RNI-like"/>
    <property type="match status" value="1"/>
</dbReference>
<dbReference type="InterPro" id="IPR036388">
    <property type="entry name" value="WH-like_DNA-bd_sf"/>
</dbReference>